<organism evidence="1">
    <name type="scientific">Haloferax sp. CBA1149</name>
    <dbReference type="NCBI Taxonomy" id="2650753"/>
    <lineage>
        <taxon>Archaea</taxon>
        <taxon>Methanobacteriati</taxon>
        <taxon>Methanobacteriota</taxon>
        <taxon>Stenosarchaea group</taxon>
        <taxon>Halobacteria</taxon>
        <taxon>Halobacteriales</taxon>
        <taxon>Haloferacaceae</taxon>
        <taxon>Haloferax</taxon>
    </lineage>
</organism>
<dbReference type="AlphaFoldDB" id="A0A643JXJ9"/>
<dbReference type="RefSeq" id="WP_151136933.1">
    <property type="nucleotide sequence ID" value="NZ_VZUS01000001.1"/>
</dbReference>
<comment type="caution">
    <text evidence="1">The sequence shown here is derived from an EMBL/GenBank/DDBJ whole genome shotgun (WGS) entry which is preliminary data.</text>
</comment>
<evidence type="ECO:0000313" key="1">
    <source>
        <dbReference type="EMBL" id="KAB1187864.1"/>
    </source>
</evidence>
<protein>
    <submittedName>
        <fullName evidence="1">Uncharacterized protein</fullName>
    </submittedName>
</protein>
<dbReference type="PROSITE" id="PS51257">
    <property type="entry name" value="PROKAR_LIPOPROTEIN"/>
    <property type="match status" value="1"/>
</dbReference>
<proteinExistence type="predicted"/>
<accession>A0A643JXJ9</accession>
<reference evidence="1" key="1">
    <citation type="submission" date="2019-09" db="EMBL/GenBank/DDBJ databases">
        <title>Genomic analysis of Haloferax sp. CBA1149.</title>
        <authorList>
            <person name="Roh S.W."/>
        </authorList>
    </citation>
    <scope>NUCLEOTIDE SEQUENCE</scope>
    <source>
        <strain evidence="1">CBA1149</strain>
    </source>
</reference>
<dbReference type="EMBL" id="VZUS01000001">
    <property type="protein sequence ID" value="KAB1187864.1"/>
    <property type="molecule type" value="Genomic_DNA"/>
</dbReference>
<sequence>MKRRRVLASLGSLVALSGCTSGLSEPASDECGEFQLCEGSQMVRVFVSPEFSGEAMLDAECRDKDFELQAGDSKTIRREVDAETCPVALYVDGQRRYRDTIQDYESTTVRVNSSGEVEVETVEV</sequence>
<name>A0A643JXJ9_9EURY</name>
<gene>
    <name evidence="1" type="ORF">Hfx1149_07385</name>
</gene>